<dbReference type="Gene3D" id="3.30.720.50">
    <property type="match status" value="1"/>
</dbReference>
<dbReference type="Pfam" id="PF02825">
    <property type="entry name" value="WWE"/>
    <property type="match status" value="1"/>
</dbReference>
<evidence type="ECO:0000313" key="3">
    <source>
        <dbReference type="EMBL" id="CAK0891244.1"/>
    </source>
</evidence>
<gene>
    <name evidence="3" type="ORF">PCOR1329_LOCUS71238</name>
</gene>
<accession>A0ABN9WWH7</accession>
<organism evidence="3 4">
    <name type="scientific">Prorocentrum cordatum</name>
    <dbReference type="NCBI Taxonomy" id="2364126"/>
    <lineage>
        <taxon>Eukaryota</taxon>
        <taxon>Sar</taxon>
        <taxon>Alveolata</taxon>
        <taxon>Dinophyceae</taxon>
        <taxon>Prorocentrales</taxon>
        <taxon>Prorocentraceae</taxon>
        <taxon>Prorocentrum</taxon>
    </lineage>
</organism>
<evidence type="ECO:0000313" key="4">
    <source>
        <dbReference type="Proteomes" id="UP001189429"/>
    </source>
</evidence>
<proteinExistence type="predicted"/>
<feature type="region of interest" description="Disordered" evidence="1">
    <location>
        <begin position="163"/>
        <end position="211"/>
    </location>
</feature>
<sequence length="324" mass="36328">FCLDPAAAWGLGTLLQARCPFPKYMSSRSAVDEAADAARWRPEWPMQAWEWHRAVNRKWVPYNTEVSAALEKLYQDKFPEFDREGDLYKFRGANRQLYVVDLSAFKQRNLGTKAVRDVRRRAARPAPLWESRRGAIESAGQAGQAQFALSFFEGSWRNWPEPQESYAAAGEPPSTVAGTETASGGGGGDEALDVDDDVDEDSDSDGSPKHLIMASEGADEGALKAQGLTHECYTIEYVADPQSRWGFEYARSTCSVPGWYMTHDYMPDYAERYVLDVARSASSGEVPKLVWVCVWQEGRQNGYPPSDACWCFEADEQAWWRSSA</sequence>
<feature type="non-terminal residue" evidence="3">
    <location>
        <position position="1"/>
    </location>
</feature>
<dbReference type="Proteomes" id="UP001189429">
    <property type="component" value="Unassembled WGS sequence"/>
</dbReference>
<evidence type="ECO:0000259" key="2">
    <source>
        <dbReference type="PROSITE" id="PS50918"/>
    </source>
</evidence>
<evidence type="ECO:0000256" key="1">
    <source>
        <dbReference type="SAM" id="MobiDB-lite"/>
    </source>
</evidence>
<comment type="caution">
    <text evidence="3">The sequence shown here is derived from an EMBL/GenBank/DDBJ whole genome shotgun (WGS) entry which is preliminary data.</text>
</comment>
<keyword evidence="4" id="KW-1185">Reference proteome</keyword>
<name>A0ABN9WWH7_9DINO</name>
<protein>
    <recommendedName>
        <fullName evidence="2">WWE domain-containing protein</fullName>
    </recommendedName>
</protein>
<feature type="compositionally biased region" description="Acidic residues" evidence="1">
    <location>
        <begin position="190"/>
        <end position="204"/>
    </location>
</feature>
<dbReference type="EMBL" id="CAUYUJ010019447">
    <property type="protein sequence ID" value="CAK0891244.1"/>
    <property type="molecule type" value="Genomic_DNA"/>
</dbReference>
<dbReference type="InterPro" id="IPR037197">
    <property type="entry name" value="WWE_dom_sf"/>
</dbReference>
<dbReference type="PROSITE" id="PS50918">
    <property type="entry name" value="WWE"/>
    <property type="match status" value="1"/>
</dbReference>
<dbReference type="InterPro" id="IPR004170">
    <property type="entry name" value="WWE_dom"/>
</dbReference>
<feature type="domain" description="WWE" evidence="2">
    <location>
        <begin position="34"/>
        <end position="120"/>
    </location>
</feature>
<dbReference type="SUPFAM" id="SSF117839">
    <property type="entry name" value="WWE domain"/>
    <property type="match status" value="1"/>
</dbReference>
<reference evidence="3" key="1">
    <citation type="submission" date="2023-10" db="EMBL/GenBank/DDBJ databases">
        <authorList>
            <person name="Chen Y."/>
            <person name="Shah S."/>
            <person name="Dougan E. K."/>
            <person name="Thang M."/>
            <person name="Chan C."/>
        </authorList>
    </citation>
    <scope>NUCLEOTIDE SEQUENCE [LARGE SCALE GENOMIC DNA]</scope>
</reference>